<feature type="binding site" evidence="9">
    <location>
        <begin position="212"/>
        <end position="216"/>
    </location>
    <ligand>
        <name>ATP</name>
        <dbReference type="ChEBI" id="CHEBI:30616"/>
    </ligand>
</feature>
<feature type="active site" description="Proton donor/acceptor" evidence="9">
    <location>
        <position position="154"/>
    </location>
</feature>
<feature type="site" description="Transition state stabilizer" evidence="9">
    <location>
        <position position="185"/>
    </location>
</feature>
<keyword evidence="5 9" id="KW-0547">Nucleotide-binding</keyword>
<keyword evidence="7 9" id="KW-0067">ATP-binding</keyword>
<reference evidence="11" key="1">
    <citation type="submission" date="2024-05" db="EMBL/GenBank/DDBJ databases">
        <authorList>
            <person name="Bunk B."/>
            <person name="Swiderski J."/>
            <person name="Sproer C."/>
            <person name="Thiel V."/>
        </authorList>
    </citation>
    <scope>NUCLEOTIDE SEQUENCE</scope>
    <source>
        <strain evidence="11">DSM 17735</strain>
    </source>
</reference>
<dbReference type="SUPFAM" id="SSF53067">
    <property type="entry name" value="Actin-like ATPase domain"/>
    <property type="match status" value="2"/>
</dbReference>
<comment type="catalytic activity">
    <reaction evidence="9">
        <text>acetate + ATP = acetyl phosphate + ADP</text>
        <dbReference type="Rhea" id="RHEA:11352"/>
        <dbReference type="ChEBI" id="CHEBI:22191"/>
        <dbReference type="ChEBI" id="CHEBI:30089"/>
        <dbReference type="ChEBI" id="CHEBI:30616"/>
        <dbReference type="ChEBI" id="CHEBI:456216"/>
        <dbReference type="EC" id="2.7.2.1"/>
    </reaction>
</comment>
<keyword evidence="8 9" id="KW-0460">Magnesium</keyword>
<evidence type="ECO:0000256" key="3">
    <source>
        <dbReference type="ARBA" id="ARBA00022679"/>
    </source>
</evidence>
<dbReference type="RefSeq" id="WP_349280180.1">
    <property type="nucleotide sequence ID" value="NZ_CBCSCU010000032.1"/>
</dbReference>
<feature type="binding site" evidence="9">
    <location>
        <position position="16"/>
    </location>
    <ligand>
        <name>ATP</name>
        <dbReference type="ChEBI" id="CHEBI:30616"/>
    </ligand>
</feature>
<keyword evidence="6 9" id="KW-0418">Kinase</keyword>
<evidence type="ECO:0000256" key="4">
    <source>
        <dbReference type="ARBA" id="ARBA00022723"/>
    </source>
</evidence>
<keyword evidence="4 9" id="KW-0479">Metal-binding</keyword>
<keyword evidence="2 9" id="KW-0963">Cytoplasm</keyword>
<evidence type="ECO:0000256" key="9">
    <source>
        <dbReference type="HAMAP-Rule" id="MF_00020"/>
    </source>
</evidence>
<evidence type="ECO:0000256" key="6">
    <source>
        <dbReference type="ARBA" id="ARBA00022777"/>
    </source>
</evidence>
<dbReference type="GO" id="GO:0000287">
    <property type="term" value="F:magnesium ion binding"/>
    <property type="evidence" value="ECO:0007669"/>
    <property type="project" value="UniProtKB-UniRule"/>
</dbReference>
<sequence length="411" mass="43447">MKQALLVINSGSSSVKFAAYDVIEPDSTLARIANGRIEGIGGKPRLLVWGQDGALLEDRRISVSADPVLGPEEAFEALFDWLGRHAAGRTLLAVGHRVVHGGERFARPALVTPEILAQLDGFTPLAPLHQPHNLSAIRAIASLLPDLPQVACFDTEFHATQPWVAQACALPRHITGAGVKRYGFHGLSYEYIASVLPGHLGAAANGHVVVAHLGNGASLCAMQDRRSIASTMGFTALDGLMMGTRCGSLDPGVVLYLMSGLGMSVQAVEKLLYEQSGLLGVSGISGDMRTVEASDAPEARQAIELYVYRVGQQLGSLAASLGGLDALVFTAGIGENSASLRQRICRDAAWLGVALDEDANQAQASGPRCISTPGSRVAVWVIPTNEELMIARHTQAVLQGRGAHDWRADGM</sequence>
<dbReference type="GO" id="GO:0005829">
    <property type="term" value="C:cytosol"/>
    <property type="evidence" value="ECO:0007669"/>
    <property type="project" value="TreeGrafter"/>
</dbReference>
<evidence type="ECO:0000313" key="11">
    <source>
        <dbReference type="EMBL" id="XBP70852.1"/>
    </source>
</evidence>
<dbReference type="Pfam" id="PF00871">
    <property type="entry name" value="Acetate_kinase"/>
    <property type="match status" value="1"/>
</dbReference>
<comment type="function">
    <text evidence="9">Catalyzes the formation of acetyl phosphate from acetate and ATP. Can also catalyze the reverse reaction.</text>
</comment>
<feature type="binding site" evidence="9">
    <location>
        <position position="97"/>
    </location>
    <ligand>
        <name>substrate</name>
    </ligand>
</feature>
<dbReference type="HAMAP" id="MF_00020">
    <property type="entry name" value="Acetate_kinase"/>
    <property type="match status" value="1"/>
</dbReference>
<dbReference type="PANTHER" id="PTHR21060">
    <property type="entry name" value="ACETATE KINASE"/>
    <property type="match status" value="1"/>
</dbReference>
<dbReference type="EC" id="2.7.2.1" evidence="9"/>
<dbReference type="PRINTS" id="PR00471">
    <property type="entry name" value="ACETATEKNASE"/>
</dbReference>
<gene>
    <name evidence="9" type="primary">ackA</name>
    <name evidence="11" type="ORF">ABLV49_03305</name>
</gene>
<evidence type="ECO:0000256" key="8">
    <source>
        <dbReference type="ARBA" id="ARBA00022842"/>
    </source>
</evidence>
<protein>
    <recommendedName>
        <fullName evidence="9">Acetate kinase</fullName>
        <ecNumber evidence="9">2.7.2.1</ecNumber>
    </recommendedName>
    <alternativeName>
        <fullName evidence="9">Acetokinase</fullName>
    </alternativeName>
</protein>
<feature type="binding site" evidence="9">
    <location>
        <position position="9"/>
    </location>
    <ligand>
        <name>Mg(2+)</name>
        <dbReference type="ChEBI" id="CHEBI:18420"/>
    </ligand>
</feature>
<dbReference type="EMBL" id="CP157675">
    <property type="protein sequence ID" value="XBP70852.1"/>
    <property type="molecule type" value="Genomic_DNA"/>
</dbReference>
<dbReference type="InterPro" id="IPR000890">
    <property type="entry name" value="Aliphatic_acid_kin_short-chain"/>
</dbReference>
<name>A0AAU7LTD2_9BURK</name>
<comment type="subunit">
    <text evidence="9">Homodimer.</text>
</comment>
<evidence type="ECO:0000256" key="2">
    <source>
        <dbReference type="ARBA" id="ARBA00022490"/>
    </source>
</evidence>
<evidence type="ECO:0000256" key="1">
    <source>
        <dbReference type="ARBA" id="ARBA00008748"/>
    </source>
</evidence>
<dbReference type="GO" id="GO:0006085">
    <property type="term" value="P:acetyl-CoA biosynthetic process"/>
    <property type="evidence" value="ECO:0007669"/>
    <property type="project" value="UniProtKB-UniRule"/>
</dbReference>
<evidence type="ECO:0000256" key="5">
    <source>
        <dbReference type="ARBA" id="ARBA00022741"/>
    </source>
</evidence>
<dbReference type="PIRSF" id="PIRSF000722">
    <property type="entry name" value="Acetate_prop_kin"/>
    <property type="match status" value="1"/>
</dbReference>
<dbReference type="PROSITE" id="PS01075">
    <property type="entry name" value="ACETATE_KINASE_1"/>
    <property type="match status" value="1"/>
</dbReference>
<organism evidence="11">
    <name type="scientific">Polaromonas hydrogenivorans</name>
    <dbReference type="NCBI Taxonomy" id="335476"/>
    <lineage>
        <taxon>Bacteria</taxon>
        <taxon>Pseudomonadati</taxon>
        <taxon>Pseudomonadota</taxon>
        <taxon>Betaproteobacteria</taxon>
        <taxon>Burkholderiales</taxon>
        <taxon>Comamonadaceae</taxon>
        <taxon>Polaromonas</taxon>
    </lineage>
</organism>
<dbReference type="NCBIfam" id="TIGR00016">
    <property type="entry name" value="ackA"/>
    <property type="match status" value="1"/>
</dbReference>
<comment type="cofactor">
    <cofactor evidence="9">
        <name>Mg(2+)</name>
        <dbReference type="ChEBI" id="CHEBI:18420"/>
    </cofactor>
    <cofactor evidence="9">
        <name>Mn(2+)</name>
        <dbReference type="ChEBI" id="CHEBI:29035"/>
    </cofactor>
    <text evidence="9">Mg(2+). Can also accept Mn(2+).</text>
</comment>
<feature type="binding site" evidence="9">
    <location>
        <position position="386"/>
    </location>
    <ligand>
        <name>Mg(2+)</name>
        <dbReference type="ChEBI" id="CHEBI:18420"/>
    </ligand>
</feature>
<dbReference type="InterPro" id="IPR023865">
    <property type="entry name" value="Aliphatic_acid_kinase_CS"/>
</dbReference>
<proteinExistence type="inferred from homology"/>
<dbReference type="GO" id="GO:0005524">
    <property type="term" value="F:ATP binding"/>
    <property type="evidence" value="ECO:0007669"/>
    <property type="project" value="UniProtKB-KW"/>
</dbReference>
<comment type="pathway">
    <text evidence="9">Metabolic intermediate biosynthesis; acetyl-CoA biosynthesis; acetyl-CoA from acetate: step 1/2.</text>
</comment>
<keyword evidence="3 9" id="KW-0808">Transferase</keyword>
<dbReference type="InterPro" id="IPR043129">
    <property type="entry name" value="ATPase_NBD"/>
</dbReference>
<comment type="subcellular location">
    <subcellularLocation>
        <location evidence="9">Cytoplasm</location>
    </subcellularLocation>
</comment>
<dbReference type="AlphaFoldDB" id="A0AAU7LTD2"/>
<dbReference type="GO" id="GO:0006083">
    <property type="term" value="P:acetate metabolic process"/>
    <property type="evidence" value="ECO:0007669"/>
    <property type="project" value="TreeGrafter"/>
</dbReference>
<accession>A0AAU7LTD2</accession>
<dbReference type="Gene3D" id="3.30.420.40">
    <property type="match status" value="2"/>
</dbReference>
<feature type="binding site" evidence="9">
    <location>
        <begin position="287"/>
        <end position="289"/>
    </location>
    <ligand>
        <name>ATP</name>
        <dbReference type="ChEBI" id="CHEBI:30616"/>
    </ligand>
</feature>
<comment type="similarity">
    <text evidence="1 9 10">Belongs to the acetokinase family.</text>
</comment>
<dbReference type="InterPro" id="IPR004372">
    <property type="entry name" value="Ac/propionate_kinase"/>
</dbReference>
<dbReference type="PANTHER" id="PTHR21060:SF21">
    <property type="entry name" value="ACETATE KINASE"/>
    <property type="match status" value="1"/>
</dbReference>
<feature type="site" description="Transition state stabilizer" evidence="9">
    <location>
        <position position="245"/>
    </location>
</feature>
<evidence type="ECO:0000256" key="10">
    <source>
        <dbReference type="RuleBase" id="RU003835"/>
    </source>
</evidence>
<feature type="binding site" evidence="9">
    <location>
        <begin position="332"/>
        <end position="336"/>
    </location>
    <ligand>
        <name>ATP</name>
        <dbReference type="ChEBI" id="CHEBI:30616"/>
    </ligand>
</feature>
<evidence type="ECO:0000256" key="7">
    <source>
        <dbReference type="ARBA" id="ARBA00022840"/>
    </source>
</evidence>
<dbReference type="GO" id="GO:0008776">
    <property type="term" value="F:acetate kinase activity"/>
    <property type="evidence" value="ECO:0007669"/>
    <property type="project" value="UniProtKB-UniRule"/>
</dbReference>